<dbReference type="InterPro" id="IPR029058">
    <property type="entry name" value="AB_hydrolase_fold"/>
</dbReference>
<keyword evidence="2" id="KW-0597">Phosphoprotein</keyword>
<evidence type="ECO:0000259" key="5">
    <source>
        <dbReference type="PROSITE" id="PS52004"/>
    </source>
</evidence>
<dbReference type="InterPro" id="IPR014043">
    <property type="entry name" value="Acyl_transferase_dom"/>
</dbReference>
<dbReference type="InterPro" id="IPR016035">
    <property type="entry name" value="Acyl_Trfase/lysoPLipase"/>
</dbReference>
<organism evidence="6 7">
    <name type="scientific">Apiospora saccharicola</name>
    <dbReference type="NCBI Taxonomy" id="335842"/>
    <lineage>
        <taxon>Eukaryota</taxon>
        <taxon>Fungi</taxon>
        <taxon>Dikarya</taxon>
        <taxon>Ascomycota</taxon>
        <taxon>Pezizomycotina</taxon>
        <taxon>Sordariomycetes</taxon>
        <taxon>Xylariomycetidae</taxon>
        <taxon>Amphisphaeriales</taxon>
        <taxon>Apiosporaceae</taxon>
        <taxon>Apiospora</taxon>
    </lineage>
</organism>
<dbReference type="InterPro" id="IPR001031">
    <property type="entry name" value="Thioesterase"/>
</dbReference>
<dbReference type="SMART" id="SM00825">
    <property type="entry name" value="PKS_KS"/>
    <property type="match status" value="1"/>
</dbReference>
<protein>
    <recommendedName>
        <fullName evidence="5">Ketosynthase family 3 (KS3) domain-containing protein</fullName>
    </recommendedName>
</protein>
<feature type="region of interest" description="Disordered" evidence="4">
    <location>
        <begin position="1052"/>
        <end position="1077"/>
    </location>
</feature>
<dbReference type="PROSITE" id="PS52004">
    <property type="entry name" value="KS3_2"/>
    <property type="match status" value="1"/>
</dbReference>
<dbReference type="InterPro" id="IPR014031">
    <property type="entry name" value="Ketoacyl_synth_C"/>
</dbReference>
<dbReference type="InterPro" id="IPR016036">
    <property type="entry name" value="Malonyl_transacylase_ACP-bd"/>
</dbReference>
<feature type="region of interest" description="Disordered" evidence="4">
    <location>
        <begin position="1013"/>
        <end position="1040"/>
    </location>
</feature>
<reference evidence="6 7" key="1">
    <citation type="submission" date="2023-01" db="EMBL/GenBank/DDBJ databases">
        <title>Analysis of 21 Apiospora genomes using comparative genomics revels a genus with tremendous synthesis potential of carbohydrate active enzymes and secondary metabolites.</title>
        <authorList>
            <person name="Sorensen T."/>
        </authorList>
    </citation>
    <scope>NUCLEOTIDE SEQUENCE [LARGE SCALE GENOMIC DNA]</scope>
    <source>
        <strain evidence="6 7">CBS 83171</strain>
    </source>
</reference>
<dbReference type="InterPro" id="IPR016039">
    <property type="entry name" value="Thiolase-like"/>
</dbReference>
<dbReference type="Pfam" id="PF00109">
    <property type="entry name" value="ketoacyl-synt"/>
    <property type="match status" value="1"/>
</dbReference>
<dbReference type="PROSITE" id="PS00606">
    <property type="entry name" value="KS3_1"/>
    <property type="match status" value="1"/>
</dbReference>
<dbReference type="Gene3D" id="3.10.129.110">
    <property type="entry name" value="Polyketide synthase dehydratase"/>
    <property type="match status" value="2"/>
</dbReference>
<dbReference type="Pfam" id="PF02801">
    <property type="entry name" value="Ketoacyl-synt_C"/>
    <property type="match status" value="1"/>
</dbReference>
<keyword evidence="3" id="KW-0808">Transferase</keyword>
<dbReference type="Proteomes" id="UP001446871">
    <property type="component" value="Unassembled WGS sequence"/>
</dbReference>
<dbReference type="InterPro" id="IPR018201">
    <property type="entry name" value="Ketoacyl_synth_AS"/>
</dbReference>
<name>A0ABR1W2Y2_9PEZI</name>
<dbReference type="CDD" id="cd00833">
    <property type="entry name" value="PKS"/>
    <property type="match status" value="1"/>
</dbReference>
<dbReference type="Gene3D" id="3.40.366.10">
    <property type="entry name" value="Malonyl-Coenzyme A Acyl Carrier Protein, domain 2"/>
    <property type="match status" value="1"/>
</dbReference>
<evidence type="ECO:0000313" key="7">
    <source>
        <dbReference type="Proteomes" id="UP001446871"/>
    </source>
</evidence>
<dbReference type="EMBL" id="JAQQWM010000002">
    <property type="protein sequence ID" value="KAK8077831.1"/>
    <property type="molecule type" value="Genomic_DNA"/>
</dbReference>
<accession>A0ABR1W2Y2</accession>
<dbReference type="InterPro" id="IPR050091">
    <property type="entry name" value="PKS_NRPS_Biosynth_Enz"/>
</dbReference>
<dbReference type="Gene3D" id="3.40.50.1820">
    <property type="entry name" value="alpha/beta hydrolase"/>
    <property type="match status" value="1"/>
</dbReference>
<dbReference type="InterPro" id="IPR001227">
    <property type="entry name" value="Ac_transferase_dom_sf"/>
</dbReference>
<dbReference type="SMART" id="SM00827">
    <property type="entry name" value="PKS_AT"/>
    <property type="match status" value="1"/>
</dbReference>
<feature type="compositionally biased region" description="Basic residues" evidence="4">
    <location>
        <begin position="1013"/>
        <end position="1026"/>
    </location>
</feature>
<dbReference type="Gene3D" id="3.30.70.3290">
    <property type="match status" value="1"/>
</dbReference>
<dbReference type="Gene3D" id="3.40.47.10">
    <property type="match status" value="2"/>
</dbReference>
<dbReference type="SUPFAM" id="SSF53901">
    <property type="entry name" value="Thiolase-like"/>
    <property type="match status" value="2"/>
</dbReference>
<dbReference type="PANTHER" id="PTHR43775">
    <property type="entry name" value="FATTY ACID SYNTHASE"/>
    <property type="match status" value="1"/>
</dbReference>
<comment type="caution">
    <text evidence="6">The sequence shown here is derived from an EMBL/GenBank/DDBJ whole genome shotgun (WGS) entry which is preliminary data.</text>
</comment>
<dbReference type="Pfam" id="PF00698">
    <property type="entry name" value="Acyl_transf_1"/>
    <property type="match status" value="1"/>
</dbReference>
<dbReference type="InterPro" id="IPR042104">
    <property type="entry name" value="PKS_dehydratase_sf"/>
</dbReference>
<dbReference type="InterPro" id="IPR020841">
    <property type="entry name" value="PKS_Beta-ketoAc_synthase_dom"/>
</dbReference>
<feature type="domain" description="Ketosynthase family 3 (KS3)" evidence="5">
    <location>
        <begin position="1"/>
        <end position="339"/>
    </location>
</feature>
<keyword evidence="1" id="KW-0596">Phosphopantetheine</keyword>
<dbReference type="Pfam" id="PF00975">
    <property type="entry name" value="Thioesterase"/>
    <property type="match status" value="1"/>
</dbReference>
<dbReference type="SUPFAM" id="SSF53474">
    <property type="entry name" value="alpha/beta-Hydrolases"/>
    <property type="match status" value="1"/>
</dbReference>
<sequence>MICRHGCFIKKPGSFDSKFFHISPREAMLMDPTHRLFLMNAYEALKMAGYSSSLTKATDPNKVAVFFGQCTDDWHTVGHQMVGCDAYTLQSVHCAFGPGRLAFQMNWEGPTYALDSACASSGLSMSGVLSDTGNCKTYRDDADGYCRADFSGAVVLKRLEDAVAHNDNILAVVASSARNHSGNSPSITTSDAAAQERLFRKVLRNARVTPQDISYVEMHGTGTQVGDKAEMGAVSNVFSQDRRKEPLPVVAIKANMGHSGAAAGMSSLLKSILMFQKDTIPPQAGIPHSLTPKLPRLEDIGVTMPSKPMRFTSTPGKPRQILLNNFDASGGNACMILGEYLPQARKSEVDPRPAHTIVTSARTPASHLNNKRLLLEWLRATPNVRIEDLAYTTTARKMHHPIRSALVATTTQEAISKLEAEMENGSGTSAVSSSRTRTGPAGVVFVFSGQESQYPGMGAELYRTSPVFWEKVDLCVAISKRHHFPPFLDIIADGTTNLSTKDAAQVQLATLTLEIALGAVWHAAGIEPAAVMGHRLGEYAALHVAGVLSLADTLYLVGRRAGLLLERCEADSCSMLSLSAPASVVREQLDRHRALSCDIACINGPSATVVSGTAEDLHVLQEDMTMTAQEQEDGKRIRATHLPVPFAFHSFQMDPILSDYKALASGVTYWPPRVPVASCLLGSLVDGPDVFNQDYLAQQTRQKVDFIGALRAVQSKLHDPVWLEIGPSAVCASFVRATLSPDPAKVMHTIDANTTNWTSISKCLSGAYLHGVDIDWRGLHSPYETNLQLLSLPTYAWDVKNFWITHTDRKSVATSGQLPQAPAPAPKPYMGTWAQYIVSQETSSSGRASVTFRASISDPGFVGLIEGHKMQQIGLASGSVFCDAAATAAKYALEYSPPFRGIQEAYVAGDFQEAVALAPMHLAGFLVNGNPGKSPQTTFIVVGFGSTQSTAALQPGRHNWTYVRVARWDGDGDTAYCDAFVFDAETSRLVMQCRDLRYQELPRATWRHILKGPHHTKTQTKTKPHQKVSVPPQRVQTSTSVVVKQANEKSPAIADKTPLVQQKSAKEEEEEGEGHATSGLFDAILPVANRMINGRVGLEGVVKLIVDALTKAQPTGPMWIGGFLAGSLVGYEVARQLAAAGRRAQGLLLIDMCSPRAPQGQDGGGSSSNLSAEGDFSFGVFEADDARVMRMLRDQGIATTAYPGYMEDPALGTYVGPAPLAMSVPGDHLDLPMQGHVHLLQRQMEKALAYFGSDS</sequence>
<evidence type="ECO:0000256" key="4">
    <source>
        <dbReference type="SAM" id="MobiDB-lite"/>
    </source>
</evidence>
<dbReference type="SUPFAM" id="SSF55048">
    <property type="entry name" value="Probable ACP-binding domain of malonyl-CoA ACP transacylase"/>
    <property type="match status" value="1"/>
</dbReference>
<gene>
    <name evidence="6" type="ORF">PG996_004001</name>
</gene>
<dbReference type="InterPro" id="IPR014030">
    <property type="entry name" value="Ketoacyl_synth_N"/>
</dbReference>
<evidence type="ECO:0000313" key="6">
    <source>
        <dbReference type="EMBL" id="KAK8077831.1"/>
    </source>
</evidence>
<dbReference type="PANTHER" id="PTHR43775:SF37">
    <property type="entry name" value="SI:DKEY-61P9.11"/>
    <property type="match status" value="1"/>
</dbReference>
<dbReference type="Pfam" id="PF22621">
    <property type="entry name" value="CurL-like_PKS_C"/>
    <property type="match status" value="1"/>
</dbReference>
<dbReference type="SUPFAM" id="SSF52151">
    <property type="entry name" value="FabD/lysophospholipase-like"/>
    <property type="match status" value="1"/>
</dbReference>
<proteinExistence type="predicted"/>
<evidence type="ECO:0000256" key="2">
    <source>
        <dbReference type="ARBA" id="ARBA00022553"/>
    </source>
</evidence>
<keyword evidence="7" id="KW-1185">Reference proteome</keyword>
<evidence type="ECO:0000256" key="3">
    <source>
        <dbReference type="ARBA" id="ARBA00022679"/>
    </source>
</evidence>
<evidence type="ECO:0000256" key="1">
    <source>
        <dbReference type="ARBA" id="ARBA00022450"/>
    </source>
</evidence>